<organism evidence="1 2">
    <name type="scientific">Scophthalmus maximus</name>
    <name type="common">Turbot</name>
    <name type="synonym">Psetta maxima</name>
    <dbReference type="NCBI Taxonomy" id="52904"/>
    <lineage>
        <taxon>Eukaryota</taxon>
        <taxon>Metazoa</taxon>
        <taxon>Chordata</taxon>
        <taxon>Craniata</taxon>
        <taxon>Vertebrata</taxon>
        <taxon>Euteleostomi</taxon>
        <taxon>Actinopterygii</taxon>
        <taxon>Neopterygii</taxon>
        <taxon>Teleostei</taxon>
        <taxon>Neoteleostei</taxon>
        <taxon>Acanthomorphata</taxon>
        <taxon>Carangaria</taxon>
        <taxon>Pleuronectiformes</taxon>
        <taxon>Pleuronectoidei</taxon>
        <taxon>Scophthalmidae</taxon>
        <taxon>Scophthalmus</taxon>
    </lineage>
</organism>
<comment type="caution">
    <text evidence="1">The sequence shown here is derived from an EMBL/GenBank/DDBJ whole genome shotgun (WGS) entry which is preliminary data.</text>
</comment>
<proteinExistence type="predicted"/>
<reference evidence="1 2" key="1">
    <citation type="submission" date="2019-06" db="EMBL/GenBank/DDBJ databases">
        <title>Draft genomes of female and male turbot (Scophthalmus maximus).</title>
        <authorList>
            <person name="Xu H."/>
            <person name="Xu X.-W."/>
            <person name="Shao C."/>
            <person name="Chen S."/>
        </authorList>
    </citation>
    <scope>NUCLEOTIDE SEQUENCE [LARGE SCALE GENOMIC DNA]</scope>
    <source>
        <strain evidence="1">Ysfricsl-2016a</strain>
        <tissue evidence="1">Blood</tissue>
    </source>
</reference>
<evidence type="ECO:0000313" key="2">
    <source>
        <dbReference type="Proteomes" id="UP000438429"/>
    </source>
</evidence>
<protein>
    <submittedName>
        <fullName evidence="1">Uncharacterized protein</fullName>
    </submittedName>
</protein>
<dbReference type="EMBL" id="VEVO01000011">
    <property type="protein sequence ID" value="KAF0034706.1"/>
    <property type="molecule type" value="Genomic_DNA"/>
</dbReference>
<gene>
    <name evidence="1" type="ORF">F2P81_012464</name>
</gene>
<dbReference type="Proteomes" id="UP000438429">
    <property type="component" value="Unassembled WGS sequence"/>
</dbReference>
<accession>A0A6A4SHR7</accession>
<dbReference type="AlphaFoldDB" id="A0A6A4SHR7"/>
<sequence>MPPGIGLGASTASAVERESRCGTDTITSRITAGGECKLKEKKLPLGASQPYQLSNELRCCPYGDSNRIQVYILVINHHQPPLYPRHGNTGARTTRVIHRRAKQKSRYNDENSNDENRIRVEVECKGETDNLIPSNLLLDKCWICRTLMPDVLEEASWIKSANVSLPLAMSVSVLHAPVSLSALCQIKIQNIILKSGKTQVRATLLVPRHCDVDTVPQRGPMVAKTAKPTNLPPQFPKCTEPILARR</sequence>
<name>A0A6A4SHR7_SCOMX</name>
<evidence type="ECO:0000313" key="1">
    <source>
        <dbReference type="EMBL" id="KAF0034706.1"/>
    </source>
</evidence>